<dbReference type="Proteomes" id="UP000244441">
    <property type="component" value="Chromosome"/>
</dbReference>
<dbReference type="Pfam" id="PF20408">
    <property type="entry name" value="Abhydrolase_11"/>
    <property type="match status" value="1"/>
</dbReference>
<evidence type="ECO:0000313" key="2">
    <source>
        <dbReference type="EMBL" id="AWB69050.1"/>
    </source>
</evidence>
<dbReference type="Gene3D" id="3.40.50.1820">
    <property type="entry name" value="alpha/beta hydrolase"/>
    <property type="match status" value="1"/>
</dbReference>
<dbReference type="EMBL" id="CP026604">
    <property type="protein sequence ID" value="AWB69050.1"/>
    <property type="molecule type" value="Genomic_DNA"/>
</dbReference>
<keyword evidence="2" id="KW-0378">Hydrolase</keyword>
<dbReference type="KEGG" id="cate:C2869_15870"/>
<name>A0A2S0VY49_9ALTE</name>
<accession>A0A2S0VY49</accession>
<sequence>MANLLLAHGAGAGSDHEFMQSMAQLVASQGVNVILFDFPYMQTMQQTGKRRPPDKLDKLINSFCQQVTELDSALPLFIAGKSMGGRVATHIACLDRIATCVKGCVALGYPFHPPGKPEKLRLDHFPAIQIPLKIIQGERDTFGNQQEVATFPYAERFDIKWLVDGDHSFKPRKASGVTYQENLQCAANTLVEFIQLHV</sequence>
<dbReference type="SUPFAM" id="SSF53474">
    <property type="entry name" value="alpha/beta-Hydrolases"/>
    <property type="match status" value="1"/>
</dbReference>
<dbReference type="InterPro" id="IPR046879">
    <property type="entry name" value="KANL3/Tex30_Abhydrolase"/>
</dbReference>
<dbReference type="InterPro" id="IPR026555">
    <property type="entry name" value="NSL3/Tex30"/>
</dbReference>
<gene>
    <name evidence="2" type="ORF">C2869_15870</name>
</gene>
<evidence type="ECO:0000259" key="1">
    <source>
        <dbReference type="Pfam" id="PF20408"/>
    </source>
</evidence>
<organism evidence="2 3">
    <name type="scientific">Saccharobesus litoralis</name>
    <dbReference type="NCBI Taxonomy" id="2172099"/>
    <lineage>
        <taxon>Bacteria</taxon>
        <taxon>Pseudomonadati</taxon>
        <taxon>Pseudomonadota</taxon>
        <taxon>Gammaproteobacteria</taxon>
        <taxon>Alteromonadales</taxon>
        <taxon>Alteromonadaceae</taxon>
        <taxon>Saccharobesus</taxon>
    </lineage>
</organism>
<feature type="domain" description="KANL3/Tex30 alpha/beta hydrolase-like" evidence="1">
    <location>
        <begin position="2"/>
        <end position="195"/>
    </location>
</feature>
<dbReference type="PANTHER" id="PTHR13136:SF11">
    <property type="entry name" value="TESTIS-EXPRESSED PROTEIN 30"/>
    <property type="match status" value="1"/>
</dbReference>
<protein>
    <submittedName>
        <fullName evidence="2">Alpha/beta hydrolase</fullName>
    </submittedName>
</protein>
<dbReference type="InterPro" id="IPR029058">
    <property type="entry name" value="AB_hydrolase_fold"/>
</dbReference>
<reference evidence="2 3" key="1">
    <citation type="submission" date="2018-01" db="EMBL/GenBank/DDBJ databases">
        <title>Genome sequence of a Cantenovulum-like bacteria.</title>
        <authorList>
            <person name="Tan W.R."/>
            <person name="Lau N.-S."/>
            <person name="Go F."/>
            <person name="Amirul A.-A.A."/>
        </authorList>
    </citation>
    <scope>NUCLEOTIDE SEQUENCE [LARGE SCALE GENOMIC DNA]</scope>
    <source>
        <strain evidence="2 3">CCB-QB4</strain>
    </source>
</reference>
<keyword evidence="3" id="KW-1185">Reference proteome</keyword>
<evidence type="ECO:0000313" key="3">
    <source>
        <dbReference type="Proteomes" id="UP000244441"/>
    </source>
</evidence>
<proteinExistence type="predicted"/>
<dbReference type="GO" id="GO:0016787">
    <property type="term" value="F:hydrolase activity"/>
    <property type="evidence" value="ECO:0007669"/>
    <property type="project" value="UniProtKB-KW"/>
</dbReference>
<dbReference type="PANTHER" id="PTHR13136">
    <property type="entry name" value="TESTIS DEVELOPMENT PROTEIN PRTD"/>
    <property type="match status" value="1"/>
</dbReference>
<dbReference type="AlphaFoldDB" id="A0A2S0VY49"/>
<dbReference type="OrthoDB" id="652634at2"/>